<sequence>MKTLKALVAAGAITASALVAAPAASAATTAELGCPHPRVANRDPGYVTMTGSFNLKAGPYQGSRCATITKVRKGTKLWVHCWVINSYGTPWGYMQIKGTRTWGWMSAANVDYGPGINFAKCPGAEL</sequence>
<name>A0A7W9LED7_9ACTN</name>
<dbReference type="RefSeq" id="WP_185074161.1">
    <property type="nucleotide sequence ID" value="NZ_JACHMB010000001.1"/>
</dbReference>
<evidence type="ECO:0000256" key="1">
    <source>
        <dbReference type="SAM" id="SignalP"/>
    </source>
</evidence>
<keyword evidence="3" id="KW-1185">Reference proteome</keyword>
<accession>A0A7W9LED7</accession>
<keyword evidence="1" id="KW-0732">Signal</keyword>
<protein>
    <recommendedName>
        <fullName evidence="4">SH3 domain-containing protein</fullName>
    </recommendedName>
</protein>
<comment type="caution">
    <text evidence="2">The sequence shown here is derived from an EMBL/GenBank/DDBJ whole genome shotgun (WGS) entry which is preliminary data.</text>
</comment>
<dbReference type="AlphaFoldDB" id="A0A7W9LED7"/>
<reference evidence="2 3" key="1">
    <citation type="submission" date="2020-08" db="EMBL/GenBank/DDBJ databases">
        <title>Sequencing the genomes of 1000 actinobacteria strains.</title>
        <authorList>
            <person name="Klenk H.-P."/>
        </authorList>
    </citation>
    <scope>NUCLEOTIDE SEQUENCE [LARGE SCALE GENOMIC DNA]</scope>
    <source>
        <strain evidence="2 3">DSM 45507</strain>
    </source>
</reference>
<organism evidence="2 3">
    <name type="scientific">Nonomuraea jabiensis</name>
    <dbReference type="NCBI Taxonomy" id="882448"/>
    <lineage>
        <taxon>Bacteria</taxon>
        <taxon>Bacillati</taxon>
        <taxon>Actinomycetota</taxon>
        <taxon>Actinomycetes</taxon>
        <taxon>Streptosporangiales</taxon>
        <taxon>Streptosporangiaceae</taxon>
        <taxon>Nonomuraea</taxon>
    </lineage>
</organism>
<dbReference type="EMBL" id="JACHMB010000001">
    <property type="protein sequence ID" value="MBB5780745.1"/>
    <property type="molecule type" value="Genomic_DNA"/>
</dbReference>
<dbReference type="Proteomes" id="UP000579153">
    <property type="component" value="Unassembled WGS sequence"/>
</dbReference>
<evidence type="ECO:0000313" key="3">
    <source>
        <dbReference type="Proteomes" id="UP000579153"/>
    </source>
</evidence>
<evidence type="ECO:0000313" key="2">
    <source>
        <dbReference type="EMBL" id="MBB5780745.1"/>
    </source>
</evidence>
<evidence type="ECO:0008006" key="4">
    <source>
        <dbReference type="Google" id="ProtNLM"/>
    </source>
</evidence>
<gene>
    <name evidence="2" type="ORF">HD596_007501</name>
</gene>
<feature type="signal peptide" evidence="1">
    <location>
        <begin position="1"/>
        <end position="26"/>
    </location>
</feature>
<proteinExistence type="predicted"/>
<feature type="chain" id="PRO_5030828052" description="SH3 domain-containing protein" evidence="1">
    <location>
        <begin position="27"/>
        <end position="126"/>
    </location>
</feature>